<reference evidence="2" key="1">
    <citation type="submission" date="2020-03" db="EMBL/GenBank/DDBJ databases">
        <title>The deep terrestrial virosphere.</title>
        <authorList>
            <person name="Holmfeldt K."/>
            <person name="Nilsson E."/>
            <person name="Simone D."/>
            <person name="Lopez-Fernandez M."/>
            <person name="Wu X."/>
            <person name="de Brujin I."/>
            <person name="Lundin D."/>
            <person name="Andersson A."/>
            <person name="Bertilsson S."/>
            <person name="Dopson M."/>
        </authorList>
    </citation>
    <scope>NUCLEOTIDE SEQUENCE</scope>
    <source>
        <strain evidence="1">MM415A02721</strain>
        <strain evidence="2">MM415B03199</strain>
    </source>
</reference>
<accession>A0A6M3LAB6</accession>
<sequence>MNRAGYANKIERKVFEEIGGMRHVETALAFYMGEFDKDLAESIRKGYELVVENIFSAYPSGLENHRRRYAEYKARIRGARPIRGRRAGVPD</sequence>
<evidence type="ECO:0000313" key="1">
    <source>
        <dbReference type="EMBL" id="QJA72559.1"/>
    </source>
</evidence>
<dbReference type="EMBL" id="MT143034">
    <property type="protein sequence ID" value="QJA92057.1"/>
    <property type="molecule type" value="Genomic_DNA"/>
</dbReference>
<dbReference type="AlphaFoldDB" id="A0A6M3LAB6"/>
<dbReference type="EMBL" id="MT141961">
    <property type="protein sequence ID" value="QJA72559.1"/>
    <property type="molecule type" value="Genomic_DNA"/>
</dbReference>
<protein>
    <submittedName>
        <fullName evidence="2">Uncharacterized protein</fullName>
    </submittedName>
</protein>
<organism evidence="2">
    <name type="scientific">viral metagenome</name>
    <dbReference type="NCBI Taxonomy" id="1070528"/>
    <lineage>
        <taxon>unclassified sequences</taxon>
        <taxon>metagenomes</taxon>
        <taxon>organismal metagenomes</taxon>
    </lineage>
</organism>
<evidence type="ECO:0000313" key="2">
    <source>
        <dbReference type="EMBL" id="QJA92057.1"/>
    </source>
</evidence>
<gene>
    <name evidence="1" type="ORF">MM415A02721_0007</name>
    <name evidence="2" type="ORF">MM415B03199_0007</name>
</gene>
<name>A0A6M3LAB6_9ZZZZ</name>
<proteinExistence type="predicted"/>